<feature type="transmembrane region" description="Helical" evidence="6">
    <location>
        <begin position="479"/>
        <end position="499"/>
    </location>
</feature>
<evidence type="ECO:0000256" key="5">
    <source>
        <dbReference type="SAM" id="MobiDB-lite"/>
    </source>
</evidence>
<reference evidence="8" key="1">
    <citation type="journal article" date="2020" name="Stud. Mycol.">
        <title>101 Dothideomycetes genomes: a test case for predicting lifestyles and emergence of pathogens.</title>
        <authorList>
            <person name="Haridas S."/>
            <person name="Albert R."/>
            <person name="Binder M."/>
            <person name="Bloem J."/>
            <person name="Labutti K."/>
            <person name="Salamov A."/>
            <person name="Andreopoulos B."/>
            <person name="Baker S."/>
            <person name="Barry K."/>
            <person name="Bills G."/>
            <person name="Bluhm B."/>
            <person name="Cannon C."/>
            <person name="Castanera R."/>
            <person name="Culley D."/>
            <person name="Daum C."/>
            <person name="Ezra D."/>
            <person name="Gonzalez J."/>
            <person name="Henrissat B."/>
            <person name="Kuo A."/>
            <person name="Liang C."/>
            <person name="Lipzen A."/>
            <person name="Lutzoni F."/>
            <person name="Magnuson J."/>
            <person name="Mondo S."/>
            <person name="Nolan M."/>
            <person name="Ohm R."/>
            <person name="Pangilinan J."/>
            <person name="Park H.-J."/>
            <person name="Ramirez L."/>
            <person name="Alfaro M."/>
            <person name="Sun H."/>
            <person name="Tritt A."/>
            <person name="Yoshinaga Y."/>
            <person name="Zwiers L.-H."/>
            <person name="Turgeon B."/>
            <person name="Goodwin S."/>
            <person name="Spatafora J."/>
            <person name="Crous P."/>
            <person name="Grigoriev I."/>
        </authorList>
    </citation>
    <scope>NUCLEOTIDE SEQUENCE</scope>
    <source>
        <strain evidence="8">CBS 130266</strain>
    </source>
</reference>
<feature type="transmembrane region" description="Helical" evidence="6">
    <location>
        <begin position="453"/>
        <end position="474"/>
    </location>
</feature>
<evidence type="ECO:0000256" key="6">
    <source>
        <dbReference type="SAM" id="Phobius"/>
    </source>
</evidence>
<dbReference type="InterPro" id="IPR005829">
    <property type="entry name" value="Sugar_transporter_CS"/>
</dbReference>
<feature type="transmembrane region" description="Helical" evidence="6">
    <location>
        <begin position="511"/>
        <end position="532"/>
    </location>
</feature>
<feature type="transmembrane region" description="Helical" evidence="6">
    <location>
        <begin position="544"/>
        <end position="564"/>
    </location>
</feature>
<feature type="region of interest" description="Disordered" evidence="5">
    <location>
        <begin position="338"/>
        <end position="361"/>
    </location>
</feature>
<evidence type="ECO:0000256" key="2">
    <source>
        <dbReference type="ARBA" id="ARBA00022692"/>
    </source>
</evidence>
<sequence length="669" mass="73826">MWKPLQKRADPPRGRNIRTHKQRETQITTLIDLNGFSKRVWAVAATGFFTNSYNLFATNVISPSLAYVYWNDATSNDRERNINVITLCGSVVGMILFGFLADLLGRRRLYGVELVLVTVASLGMAQCSEGFHSMDIVGWLSFWRLVLGVGIGAEYPLSAVISAEWTPTKSRARMMAAVFLMQPLGQFVAYLVGLCALIGISKNRELSPDEKRFDHAAPVVDAVWRCVVGVGAFPALIAIAARLSIPETPRYNLWKGKDKLAYDDATKVYGRLRDLYSGDIHSTVRERGAGQADAGNGHARSKEISNIGLAQLPSENTTSSPENGMVASNAEIVQQPANGVTSDSMESAGGSGQNVRRSKRDQITHNQFSRAELGQYFFTEGNWRLLAGTSLCWALWDIAYYGLALNNPRTISKIWLSHSLVTNGTAVPMWNSDPANPDASIYEALYTDATRSLITISIGSIVGSVLILGGINWVRRDRFLVWTFLALGVLFATMAGTIFGTYQNVAFPATIVLYTLAEILFNLGPNTLTFILPAELFPTRYRCFCHGIAAASGKIGSIIIHVILPHTSIYNVGASASPLARMLGIFAVLMAFGALFAWAWIPTVQYERSKPEKPDVEGQQSEKLSRNKRWTYPSIPLEVLTKGQQLREKEVDTISMRDHLAAIFRRRKP</sequence>
<evidence type="ECO:0000256" key="3">
    <source>
        <dbReference type="ARBA" id="ARBA00022989"/>
    </source>
</evidence>
<evidence type="ECO:0000313" key="9">
    <source>
        <dbReference type="Proteomes" id="UP000800235"/>
    </source>
</evidence>
<dbReference type="AlphaFoldDB" id="A0A9P4NUM8"/>
<keyword evidence="4 6" id="KW-0472">Membrane</keyword>
<evidence type="ECO:0000256" key="1">
    <source>
        <dbReference type="ARBA" id="ARBA00004141"/>
    </source>
</evidence>
<evidence type="ECO:0000256" key="4">
    <source>
        <dbReference type="ARBA" id="ARBA00023136"/>
    </source>
</evidence>
<dbReference type="GO" id="GO:0016020">
    <property type="term" value="C:membrane"/>
    <property type="evidence" value="ECO:0007669"/>
    <property type="project" value="UniProtKB-SubCell"/>
</dbReference>
<dbReference type="InterPro" id="IPR020846">
    <property type="entry name" value="MFS_dom"/>
</dbReference>
<dbReference type="SUPFAM" id="SSF103473">
    <property type="entry name" value="MFS general substrate transporter"/>
    <property type="match status" value="1"/>
</dbReference>
<feature type="transmembrane region" description="Helical" evidence="6">
    <location>
        <begin position="177"/>
        <end position="202"/>
    </location>
</feature>
<feature type="transmembrane region" description="Helical" evidence="6">
    <location>
        <begin position="385"/>
        <end position="403"/>
    </location>
</feature>
<feature type="transmembrane region" description="Helical" evidence="6">
    <location>
        <begin position="108"/>
        <end position="125"/>
    </location>
</feature>
<dbReference type="Gene3D" id="1.20.1250.20">
    <property type="entry name" value="MFS general substrate transporter like domains"/>
    <property type="match status" value="2"/>
</dbReference>
<dbReference type="Pfam" id="PF00083">
    <property type="entry name" value="Sugar_tr"/>
    <property type="match status" value="2"/>
</dbReference>
<dbReference type="OrthoDB" id="433512at2759"/>
<organism evidence="8 9">
    <name type="scientific">Tothia fuscella</name>
    <dbReference type="NCBI Taxonomy" id="1048955"/>
    <lineage>
        <taxon>Eukaryota</taxon>
        <taxon>Fungi</taxon>
        <taxon>Dikarya</taxon>
        <taxon>Ascomycota</taxon>
        <taxon>Pezizomycotina</taxon>
        <taxon>Dothideomycetes</taxon>
        <taxon>Pleosporomycetidae</taxon>
        <taxon>Venturiales</taxon>
        <taxon>Cylindrosympodiaceae</taxon>
        <taxon>Tothia</taxon>
    </lineage>
</organism>
<evidence type="ECO:0000259" key="7">
    <source>
        <dbReference type="PROSITE" id="PS50850"/>
    </source>
</evidence>
<name>A0A9P4NUM8_9PEZI</name>
<protein>
    <submittedName>
        <fullName evidence="8">MFS general substrate transporter</fullName>
    </submittedName>
</protein>
<evidence type="ECO:0000313" key="8">
    <source>
        <dbReference type="EMBL" id="KAF2432031.1"/>
    </source>
</evidence>
<feature type="transmembrane region" description="Helical" evidence="6">
    <location>
        <begin position="222"/>
        <end position="245"/>
    </location>
</feature>
<dbReference type="GO" id="GO:0022857">
    <property type="term" value="F:transmembrane transporter activity"/>
    <property type="evidence" value="ECO:0007669"/>
    <property type="project" value="InterPro"/>
</dbReference>
<keyword evidence="2 6" id="KW-0812">Transmembrane</keyword>
<feature type="transmembrane region" description="Helical" evidence="6">
    <location>
        <begin position="40"/>
        <end position="62"/>
    </location>
</feature>
<comment type="subcellular location">
    <subcellularLocation>
        <location evidence="1">Membrane</location>
        <topology evidence="1">Multi-pass membrane protein</topology>
    </subcellularLocation>
</comment>
<dbReference type="Proteomes" id="UP000800235">
    <property type="component" value="Unassembled WGS sequence"/>
</dbReference>
<feature type="domain" description="Major facilitator superfamily (MFS) profile" evidence="7">
    <location>
        <begin position="40"/>
        <end position="605"/>
    </location>
</feature>
<accession>A0A9P4NUM8</accession>
<gene>
    <name evidence="8" type="ORF">EJ08DRAFT_695832</name>
</gene>
<feature type="transmembrane region" description="Helical" evidence="6">
    <location>
        <begin position="579"/>
        <end position="601"/>
    </location>
</feature>
<keyword evidence="9" id="KW-1185">Reference proteome</keyword>
<comment type="caution">
    <text evidence="8">The sequence shown here is derived from an EMBL/GenBank/DDBJ whole genome shotgun (WGS) entry which is preliminary data.</text>
</comment>
<dbReference type="PROSITE" id="PS50850">
    <property type="entry name" value="MFS"/>
    <property type="match status" value="1"/>
</dbReference>
<dbReference type="InterPro" id="IPR005828">
    <property type="entry name" value="MFS_sugar_transport-like"/>
</dbReference>
<dbReference type="PROSITE" id="PS00217">
    <property type="entry name" value="SUGAR_TRANSPORT_2"/>
    <property type="match status" value="1"/>
</dbReference>
<dbReference type="PANTHER" id="PTHR24064">
    <property type="entry name" value="SOLUTE CARRIER FAMILY 22 MEMBER"/>
    <property type="match status" value="1"/>
</dbReference>
<keyword evidence="3 6" id="KW-1133">Transmembrane helix</keyword>
<feature type="transmembrane region" description="Helical" evidence="6">
    <location>
        <begin position="82"/>
        <end position="101"/>
    </location>
</feature>
<dbReference type="InterPro" id="IPR036259">
    <property type="entry name" value="MFS_trans_sf"/>
</dbReference>
<dbReference type="EMBL" id="MU007028">
    <property type="protein sequence ID" value="KAF2432031.1"/>
    <property type="molecule type" value="Genomic_DNA"/>
</dbReference>
<feature type="transmembrane region" description="Helical" evidence="6">
    <location>
        <begin position="145"/>
        <end position="165"/>
    </location>
</feature>
<proteinExistence type="predicted"/>